<feature type="transmembrane region" description="Helical" evidence="8">
    <location>
        <begin position="212"/>
        <end position="230"/>
    </location>
</feature>
<feature type="transmembrane region" description="Helical" evidence="8">
    <location>
        <begin position="470"/>
        <end position="492"/>
    </location>
</feature>
<dbReference type="Proteomes" id="UP000602050">
    <property type="component" value="Unassembled WGS sequence"/>
</dbReference>
<evidence type="ECO:0000256" key="5">
    <source>
        <dbReference type="ARBA" id="ARBA00022692"/>
    </source>
</evidence>
<keyword evidence="5 8" id="KW-0812">Transmembrane</keyword>
<dbReference type="AlphaFoldDB" id="A0A8J2TNM4"/>
<dbReference type="EMBL" id="BMEV01000030">
    <property type="protein sequence ID" value="GFZ76778.1"/>
    <property type="molecule type" value="Genomic_DNA"/>
</dbReference>
<feature type="transmembrane region" description="Helical" evidence="8">
    <location>
        <begin position="353"/>
        <end position="376"/>
    </location>
</feature>
<evidence type="ECO:0000256" key="7">
    <source>
        <dbReference type="ARBA" id="ARBA00023136"/>
    </source>
</evidence>
<keyword evidence="7 8" id="KW-0472">Membrane</keyword>
<comment type="caution">
    <text evidence="9">The sequence shown here is derived from an EMBL/GenBank/DDBJ whole genome shotgun (WGS) entry which is preliminary data.</text>
</comment>
<dbReference type="RefSeq" id="WP_188392079.1">
    <property type="nucleotide sequence ID" value="NZ_BMEV01000030.1"/>
</dbReference>
<reference evidence="9" key="2">
    <citation type="submission" date="2020-09" db="EMBL/GenBank/DDBJ databases">
        <authorList>
            <person name="Sun Q."/>
            <person name="Zhou Y."/>
        </authorList>
    </citation>
    <scope>NUCLEOTIDE SEQUENCE</scope>
    <source>
        <strain evidence="9">CGMCC 1.12360</strain>
    </source>
</reference>
<feature type="transmembrane region" description="Helical" evidence="8">
    <location>
        <begin position="176"/>
        <end position="200"/>
    </location>
</feature>
<feature type="transmembrane region" description="Helical" evidence="8">
    <location>
        <begin position="59"/>
        <end position="77"/>
    </location>
</feature>
<name>A0A8J2TNM4_9BACI</name>
<comment type="similarity">
    <text evidence="2 8">Belongs to the lactate permease family.</text>
</comment>
<gene>
    <name evidence="9" type="ORF">GCM10010978_18100</name>
</gene>
<keyword evidence="4 8" id="KW-1003">Cell membrane</keyword>
<feature type="transmembrane region" description="Helical" evidence="8">
    <location>
        <begin position="388"/>
        <end position="407"/>
    </location>
</feature>
<dbReference type="PANTHER" id="PTHR30003">
    <property type="entry name" value="L-LACTATE PERMEASE"/>
    <property type="match status" value="1"/>
</dbReference>
<keyword evidence="3 8" id="KW-0813">Transport</keyword>
<feature type="transmembrane region" description="Helical" evidence="8">
    <location>
        <begin position="272"/>
        <end position="292"/>
    </location>
</feature>
<keyword evidence="6 8" id="KW-1133">Transmembrane helix</keyword>
<feature type="transmembrane region" description="Helical" evidence="8">
    <location>
        <begin position="144"/>
        <end position="164"/>
    </location>
</feature>
<dbReference type="GO" id="GO:0015129">
    <property type="term" value="F:lactate transmembrane transporter activity"/>
    <property type="evidence" value="ECO:0007669"/>
    <property type="project" value="UniProtKB-UniRule"/>
</dbReference>
<evidence type="ECO:0000256" key="3">
    <source>
        <dbReference type="ARBA" id="ARBA00022448"/>
    </source>
</evidence>
<evidence type="ECO:0000256" key="1">
    <source>
        <dbReference type="ARBA" id="ARBA00004651"/>
    </source>
</evidence>
<dbReference type="PANTHER" id="PTHR30003:SF0">
    <property type="entry name" value="GLYCOLATE PERMEASE GLCA-RELATED"/>
    <property type="match status" value="1"/>
</dbReference>
<evidence type="ECO:0000256" key="8">
    <source>
        <dbReference type="RuleBase" id="RU365092"/>
    </source>
</evidence>
<sequence>MSFFIALLPIIFIFVFLFLFKLPSLRASLFTFMLTIAVTFFCREYHLNLDKVIHESIQGILISFIAGYVLFFGIFLYHLIQRVGGIQSIASFISERISDRVVQVLVLVVGLSPLIESTSGFGVAFMMVAPIFTALGFTPMKAALLGLVSLLAVPWGALATGTIIGAELGELSLERFGFGTAIVSIPVFAYFIIIAVWIVGGKEAVKRKWKQIGVIFFAFTSSILFCNYFISVELAGVLSSLLVIVLGFVMTKKGGKGGEHISGTDKEKVIKVFSPYIILTILIFMTRVISPFQEILQRYAVIDLPKFSYKLALLYSPGFWLLITCIAAIVIFRLKKEEVFVSFKKTVAQWIPFMITTSCFVGISEVMGAAGMITAISDTLGSLFGKGFLIISVLIGALGGFLTGSTASSNAMFIKLQVQTAGLTGLSADLVAFSQNAGASHTTMASPSRVMLGTRLLGIQSKEHQILKTVFLVVLGALLLIVGMSFGLSFFYF</sequence>
<keyword evidence="10" id="KW-1185">Reference proteome</keyword>
<proteinExistence type="inferred from homology"/>
<accession>A0A8J2TNM4</accession>
<comment type="subcellular location">
    <subcellularLocation>
        <location evidence="1 8">Cell membrane</location>
        <topology evidence="1 8">Multi-pass membrane protein</topology>
    </subcellularLocation>
</comment>
<organism evidence="9 10">
    <name type="scientific">Compostibacillus humi</name>
    <dbReference type="NCBI Taxonomy" id="1245525"/>
    <lineage>
        <taxon>Bacteria</taxon>
        <taxon>Bacillati</taxon>
        <taxon>Bacillota</taxon>
        <taxon>Bacilli</taxon>
        <taxon>Bacillales</taxon>
        <taxon>Bacillaceae</taxon>
        <taxon>Compostibacillus</taxon>
    </lineage>
</organism>
<feature type="transmembrane region" description="Helical" evidence="8">
    <location>
        <begin position="236"/>
        <end position="251"/>
    </location>
</feature>
<feature type="transmembrane region" description="Helical" evidence="8">
    <location>
        <begin position="29"/>
        <end position="47"/>
    </location>
</feature>
<evidence type="ECO:0000313" key="10">
    <source>
        <dbReference type="Proteomes" id="UP000602050"/>
    </source>
</evidence>
<evidence type="ECO:0000313" key="9">
    <source>
        <dbReference type="EMBL" id="GFZ76778.1"/>
    </source>
</evidence>
<protein>
    <recommendedName>
        <fullName evidence="8">L-lactate permease</fullName>
    </recommendedName>
</protein>
<evidence type="ECO:0000256" key="2">
    <source>
        <dbReference type="ARBA" id="ARBA00010100"/>
    </source>
</evidence>
<dbReference type="InterPro" id="IPR003804">
    <property type="entry name" value="Lactate_perm"/>
</dbReference>
<reference evidence="9" key="1">
    <citation type="journal article" date="2014" name="Int. J. Syst. Evol. Microbiol.">
        <title>Complete genome sequence of Corynebacterium casei LMG S-19264T (=DSM 44701T), isolated from a smear-ripened cheese.</title>
        <authorList>
            <consortium name="US DOE Joint Genome Institute (JGI-PGF)"/>
            <person name="Walter F."/>
            <person name="Albersmeier A."/>
            <person name="Kalinowski J."/>
            <person name="Ruckert C."/>
        </authorList>
    </citation>
    <scope>NUCLEOTIDE SEQUENCE</scope>
    <source>
        <strain evidence="9">CGMCC 1.12360</strain>
    </source>
</reference>
<dbReference type="Pfam" id="PF02652">
    <property type="entry name" value="Lactate_perm"/>
    <property type="match status" value="1"/>
</dbReference>
<evidence type="ECO:0000256" key="6">
    <source>
        <dbReference type="ARBA" id="ARBA00022989"/>
    </source>
</evidence>
<dbReference type="GO" id="GO:0005886">
    <property type="term" value="C:plasma membrane"/>
    <property type="evidence" value="ECO:0007669"/>
    <property type="project" value="UniProtKB-SubCell"/>
</dbReference>
<feature type="transmembrane region" description="Helical" evidence="8">
    <location>
        <begin position="312"/>
        <end position="332"/>
    </location>
</feature>
<feature type="transmembrane region" description="Helical" evidence="8">
    <location>
        <begin position="6"/>
        <end position="22"/>
    </location>
</feature>
<dbReference type="GO" id="GO:0015295">
    <property type="term" value="F:solute:proton symporter activity"/>
    <property type="evidence" value="ECO:0007669"/>
    <property type="project" value="TreeGrafter"/>
</dbReference>
<evidence type="ECO:0000256" key="4">
    <source>
        <dbReference type="ARBA" id="ARBA00022475"/>
    </source>
</evidence>
<feature type="transmembrane region" description="Helical" evidence="8">
    <location>
        <begin position="121"/>
        <end position="137"/>
    </location>
</feature>
<comment type="function">
    <text evidence="8">Uptake of L-lactate across the membrane. Can also transport D-lactate and glycolate.</text>
</comment>